<organism evidence="2 3">
    <name type="scientific">Scylla paramamosain</name>
    <name type="common">Mud crab</name>
    <dbReference type="NCBI Taxonomy" id="85552"/>
    <lineage>
        <taxon>Eukaryota</taxon>
        <taxon>Metazoa</taxon>
        <taxon>Ecdysozoa</taxon>
        <taxon>Arthropoda</taxon>
        <taxon>Crustacea</taxon>
        <taxon>Multicrustacea</taxon>
        <taxon>Malacostraca</taxon>
        <taxon>Eumalacostraca</taxon>
        <taxon>Eucarida</taxon>
        <taxon>Decapoda</taxon>
        <taxon>Pleocyemata</taxon>
        <taxon>Brachyura</taxon>
        <taxon>Eubrachyura</taxon>
        <taxon>Portunoidea</taxon>
        <taxon>Portunidae</taxon>
        <taxon>Portuninae</taxon>
        <taxon>Scylla</taxon>
    </lineage>
</organism>
<reference evidence="2 3" key="1">
    <citation type="submission" date="2023-03" db="EMBL/GenBank/DDBJ databases">
        <title>High-quality genome of Scylla paramamosain provides insights in environmental adaptation.</title>
        <authorList>
            <person name="Zhang L."/>
        </authorList>
    </citation>
    <scope>NUCLEOTIDE SEQUENCE [LARGE SCALE GENOMIC DNA]</scope>
    <source>
        <strain evidence="2">LZ_2023a</strain>
        <tissue evidence="2">Muscle</tissue>
    </source>
</reference>
<gene>
    <name evidence="2" type="ORF">O3P69_011129</name>
</gene>
<evidence type="ECO:0000313" key="3">
    <source>
        <dbReference type="Proteomes" id="UP001487740"/>
    </source>
</evidence>
<evidence type="ECO:0000313" key="2">
    <source>
        <dbReference type="EMBL" id="KAK8378419.1"/>
    </source>
</evidence>
<name>A0AAW0STT1_SCYPA</name>
<keyword evidence="3" id="KW-1185">Reference proteome</keyword>
<dbReference type="EMBL" id="JARAKH010000045">
    <property type="protein sequence ID" value="KAK8378419.1"/>
    <property type="molecule type" value="Genomic_DNA"/>
</dbReference>
<protein>
    <submittedName>
        <fullName evidence="2">Uncharacterized protein</fullName>
    </submittedName>
</protein>
<feature type="compositionally biased region" description="Basic and acidic residues" evidence="1">
    <location>
        <begin position="1"/>
        <end position="10"/>
    </location>
</feature>
<feature type="region of interest" description="Disordered" evidence="1">
    <location>
        <begin position="1"/>
        <end position="57"/>
    </location>
</feature>
<comment type="caution">
    <text evidence="2">The sequence shown here is derived from an EMBL/GenBank/DDBJ whole genome shotgun (WGS) entry which is preliminary data.</text>
</comment>
<dbReference type="AlphaFoldDB" id="A0AAW0STT1"/>
<evidence type="ECO:0000256" key="1">
    <source>
        <dbReference type="SAM" id="MobiDB-lite"/>
    </source>
</evidence>
<dbReference type="Proteomes" id="UP001487740">
    <property type="component" value="Unassembled WGS sequence"/>
</dbReference>
<accession>A0AAW0STT1</accession>
<sequence length="237" mass="25945">MDGPGREWYRDTGTGHGAACGPQDTLIQDSRRKPDTLENSREPPPSPPSKTDGLSRGTRAGYITHAWRITLDVRFKNVGHTISVFPYSTCTGQFSPSLRSRRSSQGINTPTVCLSECKARQCDSFLGREELPRVPQWALCRDDAEVARLLQHGLDPGGPSSCCASFCAYSKAASLFFFKPLERAVPSAPTAWRALSLFKPPHTVHGPTQGLLLRASPPLHSPLSSPFTSHFLIFSPQ</sequence>
<proteinExistence type="predicted"/>
<feature type="compositionally biased region" description="Basic and acidic residues" evidence="1">
    <location>
        <begin position="29"/>
        <end position="41"/>
    </location>
</feature>